<evidence type="ECO:0000256" key="1">
    <source>
        <dbReference type="SAM" id="Coils"/>
    </source>
</evidence>
<keyword evidence="2" id="KW-1133">Transmembrane helix</keyword>
<keyword evidence="1" id="KW-0175">Coiled coil</keyword>
<dbReference type="AlphaFoldDB" id="A0A928GIG3"/>
<dbReference type="Proteomes" id="UP000763088">
    <property type="component" value="Unassembled WGS sequence"/>
</dbReference>
<feature type="transmembrane region" description="Helical" evidence="2">
    <location>
        <begin position="80"/>
        <end position="101"/>
    </location>
</feature>
<evidence type="ECO:0000313" key="4">
    <source>
        <dbReference type="Proteomes" id="UP000763088"/>
    </source>
</evidence>
<comment type="caution">
    <text evidence="3">The sequence shown here is derived from an EMBL/GenBank/DDBJ whole genome shotgun (WGS) entry which is preliminary data.</text>
</comment>
<protein>
    <submittedName>
        <fullName evidence="3">Uncharacterized protein</fullName>
    </submittedName>
</protein>
<feature type="transmembrane region" description="Helical" evidence="2">
    <location>
        <begin position="54"/>
        <end position="74"/>
    </location>
</feature>
<feature type="transmembrane region" description="Helical" evidence="2">
    <location>
        <begin position="157"/>
        <end position="178"/>
    </location>
</feature>
<organism evidence="3 4">
    <name type="scientific">Xylanibacter ruminicola</name>
    <name type="common">Prevotella ruminicola</name>
    <dbReference type="NCBI Taxonomy" id="839"/>
    <lineage>
        <taxon>Bacteria</taxon>
        <taxon>Pseudomonadati</taxon>
        <taxon>Bacteroidota</taxon>
        <taxon>Bacteroidia</taxon>
        <taxon>Bacteroidales</taxon>
        <taxon>Prevotellaceae</taxon>
        <taxon>Xylanibacter</taxon>
    </lineage>
</organism>
<keyword evidence="2" id="KW-0472">Membrane</keyword>
<feature type="coiled-coil region" evidence="1">
    <location>
        <begin position="7"/>
        <end position="41"/>
    </location>
</feature>
<gene>
    <name evidence="3" type="ORF">E7102_12180</name>
</gene>
<proteinExistence type="predicted"/>
<evidence type="ECO:0000256" key="2">
    <source>
        <dbReference type="SAM" id="Phobius"/>
    </source>
</evidence>
<evidence type="ECO:0000313" key="3">
    <source>
        <dbReference type="EMBL" id="MBE6267201.1"/>
    </source>
</evidence>
<keyword evidence="2" id="KW-0812">Transmembrane</keyword>
<reference evidence="3" key="1">
    <citation type="submission" date="2019-04" db="EMBL/GenBank/DDBJ databases">
        <title>Evolution of Biomass-Degrading Anaerobic Consortia Revealed by Metagenomics.</title>
        <authorList>
            <person name="Peng X."/>
        </authorList>
    </citation>
    <scope>NUCLEOTIDE SEQUENCE</scope>
    <source>
        <strain evidence="3">SIG141</strain>
    </source>
</reference>
<feature type="transmembrane region" description="Helical" evidence="2">
    <location>
        <begin position="131"/>
        <end position="151"/>
    </location>
</feature>
<name>A0A928GIG3_XYLRU</name>
<sequence>MNNNFENNLNETQFEDMRQQLNTLKKKLDEQEIVNDRLIRRSMRNQVNNITRRYYLIIALCVMMVPYGYWAFVVLSHLSVTFWIATSIFMLICGGATFYNCQKINDQNMMSRSLVEAHRKVASAKKFESNWLMFGIPAVVVWLCWFFYELYLMNNEAIAQGLFVGGCVGALIGAICGIRIHLKTQRQYQDIIDQIEDLTADQ</sequence>
<dbReference type="EMBL" id="SUYD01000017">
    <property type="protein sequence ID" value="MBE6267201.1"/>
    <property type="molecule type" value="Genomic_DNA"/>
</dbReference>
<accession>A0A928GIG3</accession>